<evidence type="ECO:0000256" key="1">
    <source>
        <dbReference type="ARBA" id="ARBA00022801"/>
    </source>
</evidence>
<dbReference type="InterPro" id="IPR017439">
    <property type="entry name" value="Amidohydrolase"/>
</dbReference>
<dbReference type="NCBIfam" id="TIGR01891">
    <property type="entry name" value="amidohydrolases"/>
    <property type="match status" value="1"/>
</dbReference>
<dbReference type="GO" id="GO:0071713">
    <property type="term" value="F:para-aminobenzoyl-glutamate hydrolase activity"/>
    <property type="evidence" value="ECO:0007669"/>
    <property type="project" value="TreeGrafter"/>
</dbReference>
<dbReference type="Proteomes" id="UP000469081">
    <property type="component" value="Unassembled WGS sequence"/>
</dbReference>
<dbReference type="SUPFAM" id="SSF55031">
    <property type="entry name" value="Bacterial exopeptidase dimerisation domain"/>
    <property type="match status" value="1"/>
</dbReference>
<sequence>MKESLKNLLDEVNLQEADIWHIAQKVWTLSELSLEEKESSALIAKYLQNNGFNISDHGVGGIDYSWIATWGNGKPIIGFTAEFDALPELGNEPVPNKTCRKDGNPNGHGCGHNLIGAGAICAAVALKRYLEKNTINATIKVFGCPAEEVITGKNFMAKAGVFNDLDACLHWHPLNITTVLNVSTPATSNIRIEFFGKNSHSGMAPWEGRSAAHAAEIFIHGINVMREQLVPEARVHYLLEKAGSAVNVISDYAKINVVYRGPNAENVAKHMDWINDIAKGAALATQTSEKVSELAGCYDLLPNQTMADRIMQYINKLGAPEWSLEEQEFAKKMQKEEGYKEEGLSAVIFPDPKGKSIGGATDVGDISYIAATTGLAVACWPLGFAPHTWAATACNGMSIGKKGMMRAAQILALTGFDLVTDSVFLASAKHEFLQRTGGKKYTSLCRSDIPILAAEHAHHIDSHDMIHNI</sequence>
<gene>
    <name evidence="2" type="ORF">FNC33_00540</name>
</gene>
<dbReference type="InterPro" id="IPR002933">
    <property type="entry name" value="Peptidase_M20"/>
</dbReference>
<dbReference type="Gene3D" id="3.40.630.10">
    <property type="entry name" value="Zn peptidases"/>
    <property type="match status" value="1"/>
</dbReference>
<dbReference type="GO" id="GO:0016805">
    <property type="term" value="F:dipeptidase activity"/>
    <property type="evidence" value="ECO:0007669"/>
    <property type="project" value="TreeGrafter"/>
</dbReference>
<keyword evidence="1 2" id="KW-0378">Hydrolase</keyword>
<dbReference type="SUPFAM" id="SSF53187">
    <property type="entry name" value="Zn-dependent exopeptidases"/>
    <property type="match status" value="1"/>
</dbReference>
<evidence type="ECO:0000313" key="2">
    <source>
        <dbReference type="EMBL" id="MWZ39043.1"/>
    </source>
</evidence>
<dbReference type="InterPro" id="IPR036264">
    <property type="entry name" value="Bact_exopeptidase_dim_dom"/>
</dbReference>
<organism evidence="2 3">
    <name type="scientific">Francisella tularensis</name>
    <dbReference type="NCBI Taxonomy" id="263"/>
    <lineage>
        <taxon>Bacteria</taxon>
        <taxon>Pseudomonadati</taxon>
        <taxon>Pseudomonadota</taxon>
        <taxon>Gammaproteobacteria</taxon>
        <taxon>Thiotrichales</taxon>
        <taxon>Francisellaceae</taxon>
        <taxon>Francisella</taxon>
    </lineage>
</organism>
<dbReference type="Gene3D" id="3.30.70.360">
    <property type="match status" value="1"/>
</dbReference>
<dbReference type="Pfam" id="PF01546">
    <property type="entry name" value="Peptidase_M20"/>
    <property type="match status" value="1"/>
</dbReference>
<accession>A0A6I4RX55</accession>
<dbReference type="EMBL" id="VJEZ01000001">
    <property type="protein sequence ID" value="MWZ39043.1"/>
    <property type="molecule type" value="Genomic_DNA"/>
</dbReference>
<dbReference type="InterPro" id="IPR052030">
    <property type="entry name" value="Peptidase_M20/M20A_hydrolases"/>
</dbReference>
<dbReference type="PIRSF" id="PIRSF037227">
    <property type="entry name" value="Aminobenzoyl-glu_utiliz_pB"/>
    <property type="match status" value="1"/>
</dbReference>
<dbReference type="GO" id="GO:0005737">
    <property type="term" value="C:cytoplasm"/>
    <property type="evidence" value="ECO:0007669"/>
    <property type="project" value="TreeGrafter"/>
</dbReference>
<evidence type="ECO:0000313" key="3">
    <source>
        <dbReference type="Proteomes" id="UP000469081"/>
    </source>
</evidence>
<proteinExistence type="predicted"/>
<dbReference type="PANTHER" id="PTHR30575:SF0">
    <property type="entry name" value="XAA-ARG DIPEPTIDASE"/>
    <property type="match status" value="1"/>
</dbReference>
<dbReference type="AlphaFoldDB" id="A0A6I4RX55"/>
<dbReference type="InterPro" id="IPR017145">
    <property type="entry name" value="Aminobenzoyl-glu_utiliz_pB"/>
</dbReference>
<dbReference type="GO" id="GO:0046657">
    <property type="term" value="P:folic acid catabolic process"/>
    <property type="evidence" value="ECO:0007669"/>
    <property type="project" value="TreeGrafter"/>
</dbReference>
<protein>
    <submittedName>
        <fullName evidence="2">Amidohydrolase</fullName>
    </submittedName>
</protein>
<name>A0A6I4RX55_FRATU</name>
<dbReference type="PANTHER" id="PTHR30575">
    <property type="entry name" value="PEPTIDASE M20"/>
    <property type="match status" value="1"/>
</dbReference>
<reference evidence="2 3" key="1">
    <citation type="submission" date="2019-06" db="EMBL/GenBank/DDBJ databases">
        <title>Phylogeography and genetic diversity of Francisella tularensis subsp. holarctica in France (1947-2018).</title>
        <authorList>
            <person name="Kevin M."/>
            <person name="Madani N."/>
            <person name="Maurin M."/>
        </authorList>
    </citation>
    <scope>NUCLEOTIDE SEQUENCE [LARGE SCALE GENOMIC DNA]</scope>
    <source>
        <strain evidence="2 3">ATCC 15482</strain>
    </source>
</reference>
<dbReference type="RefSeq" id="WP_003033944.1">
    <property type="nucleotide sequence ID" value="NZ_VJEZ01000001.1"/>
</dbReference>
<comment type="caution">
    <text evidence="2">The sequence shown here is derived from an EMBL/GenBank/DDBJ whole genome shotgun (WGS) entry which is preliminary data.</text>
</comment>